<dbReference type="InterPro" id="IPR027417">
    <property type="entry name" value="P-loop_NTPase"/>
</dbReference>
<comment type="similarity">
    <text evidence="1">Belongs to the class-IV pyridoxal-phosphate-dependent aminotransferase family.</text>
</comment>
<dbReference type="PANTHER" id="PTHR42743:SF11">
    <property type="entry name" value="AMINODEOXYCHORISMATE LYASE"/>
    <property type="match status" value="1"/>
</dbReference>
<organism evidence="2 3">
    <name type="scientific">Membranihabitans marinus</name>
    <dbReference type="NCBI Taxonomy" id="1227546"/>
    <lineage>
        <taxon>Bacteria</taxon>
        <taxon>Pseudomonadati</taxon>
        <taxon>Bacteroidota</taxon>
        <taxon>Saprospiria</taxon>
        <taxon>Saprospirales</taxon>
        <taxon>Saprospiraceae</taxon>
        <taxon>Membranihabitans</taxon>
    </lineage>
</organism>
<gene>
    <name evidence="2" type="ORF">KUV50_09780</name>
</gene>
<sequence>MIIHLIASPRNVSTALMYSFGQHTDVLPMDEPFYACYLAETGKNHPDRELILAHQSKDRASIIGDIHKAAEKFPVVFIKNMAHHIQPEDFSMMEDWKPIFLIRHPCLHIQSFAKVIPEPSLEDLGTTTQRQLYDILKVQGVNAHVIDANQLLANPERILRHLCEKLKFPFQKSMLRWPPGPKSYDGCWAPHWYQSVWDTTRFGPAKSPDSVTLPEYLQPLLMECLTDYQYLYEQTKT</sequence>
<dbReference type="GO" id="GO:0019752">
    <property type="term" value="P:carboxylic acid metabolic process"/>
    <property type="evidence" value="ECO:0007669"/>
    <property type="project" value="TreeGrafter"/>
</dbReference>
<accession>A0A953LBC2</accession>
<name>A0A953LBC2_9BACT</name>
<comment type="caution">
    <text evidence="2">The sequence shown here is derived from an EMBL/GenBank/DDBJ whole genome shotgun (WGS) entry which is preliminary data.</text>
</comment>
<evidence type="ECO:0000313" key="2">
    <source>
        <dbReference type="EMBL" id="MBY5958421.1"/>
    </source>
</evidence>
<dbReference type="PANTHER" id="PTHR42743">
    <property type="entry name" value="AMINO-ACID AMINOTRANSFERASE"/>
    <property type="match status" value="1"/>
</dbReference>
<reference evidence="2" key="1">
    <citation type="submission" date="2021-06" db="EMBL/GenBank/DDBJ databases">
        <title>44 bacteria genomes isolated from Dapeng, Shenzhen.</title>
        <authorList>
            <person name="Zheng W."/>
            <person name="Yu S."/>
            <person name="Huang Y."/>
        </authorList>
    </citation>
    <scope>NUCLEOTIDE SEQUENCE</scope>
    <source>
        <strain evidence="2">DP5N28-2</strain>
    </source>
</reference>
<dbReference type="SUPFAM" id="SSF52540">
    <property type="entry name" value="P-loop containing nucleoside triphosphate hydrolases"/>
    <property type="match status" value="1"/>
</dbReference>
<dbReference type="RefSeq" id="WP_222579956.1">
    <property type="nucleotide sequence ID" value="NZ_JAHVHU010000008.1"/>
</dbReference>
<protein>
    <recommendedName>
        <fullName evidence="4">Sulfotransferase family protein</fullName>
    </recommendedName>
</protein>
<dbReference type="InterPro" id="IPR050571">
    <property type="entry name" value="Class-IV_PLP-Dep_Aminotrnsfr"/>
</dbReference>
<dbReference type="Gene3D" id="3.40.50.300">
    <property type="entry name" value="P-loop containing nucleotide triphosphate hydrolases"/>
    <property type="match status" value="1"/>
</dbReference>
<proteinExistence type="inferred from homology"/>
<dbReference type="EMBL" id="JAHVHU010000008">
    <property type="protein sequence ID" value="MBY5958421.1"/>
    <property type="molecule type" value="Genomic_DNA"/>
</dbReference>
<evidence type="ECO:0000313" key="3">
    <source>
        <dbReference type="Proteomes" id="UP000753961"/>
    </source>
</evidence>
<dbReference type="AlphaFoldDB" id="A0A953LBC2"/>
<keyword evidence="3" id="KW-1185">Reference proteome</keyword>
<dbReference type="Pfam" id="PF19798">
    <property type="entry name" value="Sulfotransfer_5"/>
    <property type="match status" value="1"/>
</dbReference>
<evidence type="ECO:0008006" key="4">
    <source>
        <dbReference type="Google" id="ProtNLM"/>
    </source>
</evidence>
<dbReference type="Proteomes" id="UP000753961">
    <property type="component" value="Unassembled WGS sequence"/>
</dbReference>
<evidence type="ECO:0000256" key="1">
    <source>
        <dbReference type="ARBA" id="ARBA00009320"/>
    </source>
</evidence>